<evidence type="ECO:0000256" key="4">
    <source>
        <dbReference type="ARBA" id="ARBA00022833"/>
    </source>
</evidence>
<evidence type="ECO:0000256" key="5">
    <source>
        <dbReference type="PROSITE-ProRule" id="PRU00042"/>
    </source>
</evidence>
<evidence type="ECO:0000256" key="6">
    <source>
        <dbReference type="SAM" id="Coils"/>
    </source>
</evidence>
<protein>
    <recommendedName>
        <fullName evidence="8">C2H2-type domain-containing protein</fullName>
    </recommendedName>
</protein>
<feature type="region of interest" description="Disordered" evidence="7">
    <location>
        <begin position="592"/>
        <end position="613"/>
    </location>
</feature>
<dbReference type="AlphaFoldDB" id="A0AAV8Z1J5"/>
<evidence type="ECO:0000313" key="10">
    <source>
        <dbReference type="Proteomes" id="UP001162162"/>
    </source>
</evidence>
<dbReference type="Proteomes" id="UP001162162">
    <property type="component" value="Unassembled WGS sequence"/>
</dbReference>
<evidence type="ECO:0000256" key="7">
    <source>
        <dbReference type="SAM" id="MobiDB-lite"/>
    </source>
</evidence>
<dbReference type="SMART" id="SM00355">
    <property type="entry name" value="ZnF_C2H2"/>
    <property type="match status" value="7"/>
</dbReference>
<dbReference type="EMBL" id="JAPWTK010000020">
    <property type="protein sequence ID" value="KAJ8957907.1"/>
    <property type="molecule type" value="Genomic_DNA"/>
</dbReference>
<evidence type="ECO:0000256" key="3">
    <source>
        <dbReference type="ARBA" id="ARBA00022771"/>
    </source>
</evidence>
<dbReference type="PROSITE" id="PS50157">
    <property type="entry name" value="ZINC_FINGER_C2H2_2"/>
    <property type="match status" value="2"/>
</dbReference>
<feature type="coiled-coil region" evidence="6">
    <location>
        <begin position="10"/>
        <end position="116"/>
    </location>
</feature>
<dbReference type="PANTHER" id="PTHR24379:SF121">
    <property type="entry name" value="C2H2-TYPE DOMAIN-CONTAINING PROTEIN"/>
    <property type="match status" value="1"/>
</dbReference>
<proteinExistence type="predicted"/>
<dbReference type="InterPro" id="IPR036236">
    <property type="entry name" value="Znf_C2H2_sf"/>
</dbReference>
<name>A0AAV8Z1J5_9CUCU</name>
<keyword evidence="3 5" id="KW-0863">Zinc-finger</keyword>
<dbReference type="SMART" id="SM00868">
    <property type="entry name" value="zf-AD"/>
    <property type="match status" value="2"/>
</dbReference>
<sequence length="613" mass="72691">MASTSDKEMITMAEEELYRLQRQLRIMEDDRVAFSEESRSRLEKQRRIIQTLKGEKQNLLEDINVANCANQKRKDERLTKRIDRLLEDYETYDKWVRNEKDQMKELEIQIKKSKLCLFAISENFEELDTCKIDMLKIISVNLNLSFTEKPVLCSCCFQALQRLFDFKTNCLSNDDYLRTFLPCDISVKLILEEIIYRNTFEVKIKCEEERVCRLCLRYFDIQSFTQLDNIEDDIFLKDMMQKCLAEIDLCVTHSPRMCEECMENLQSHFNFVICCLDNDEKIKNYAVTQGTDNDGRVDLNNVLKYIENMKDNSRNMDVDLSCVKTEGFIDNFVDVKGDAMVKEEFEIPEQPEFQVKVEESYVEEVFNPTERTDDSGHVLHPTTTNHTRTIFKCTICPHETNRRDSLELHALVHKELPKSELLKCDSCNFVTKWRSSLSIHVLLHKKPEDIVMFKCATCSYQTKYKKHLRRHCKKHFAVKAKSFECDCCPFKTGDKWYFKQHCKKKHDEDVVLKRDCFSCSKCLFETPYKSELNTHRKKAHNLTKYLCECGYTTQRLYHFKSHSLTHKKMDEVPVYKCEMCDFQSKHQRSLRNHVLLHKEGRTPKKGGRRKKKE</sequence>
<evidence type="ECO:0000259" key="8">
    <source>
        <dbReference type="PROSITE" id="PS50157"/>
    </source>
</evidence>
<dbReference type="GO" id="GO:0008270">
    <property type="term" value="F:zinc ion binding"/>
    <property type="evidence" value="ECO:0007669"/>
    <property type="project" value="UniProtKB-KW"/>
</dbReference>
<dbReference type="SUPFAM" id="SSF57667">
    <property type="entry name" value="beta-beta-alpha zinc fingers"/>
    <property type="match status" value="1"/>
</dbReference>
<dbReference type="InterPro" id="IPR012934">
    <property type="entry name" value="Znf_AD"/>
</dbReference>
<comment type="caution">
    <text evidence="9">The sequence shown here is derived from an EMBL/GenBank/DDBJ whole genome shotgun (WGS) entry which is preliminary data.</text>
</comment>
<evidence type="ECO:0000256" key="2">
    <source>
        <dbReference type="ARBA" id="ARBA00022737"/>
    </source>
</evidence>
<evidence type="ECO:0000313" key="9">
    <source>
        <dbReference type="EMBL" id="KAJ8957907.1"/>
    </source>
</evidence>
<dbReference type="InterPro" id="IPR013087">
    <property type="entry name" value="Znf_C2H2_type"/>
</dbReference>
<dbReference type="Gene3D" id="3.30.160.60">
    <property type="entry name" value="Classic Zinc Finger"/>
    <property type="match status" value="3"/>
</dbReference>
<dbReference type="GO" id="GO:0005634">
    <property type="term" value="C:nucleus"/>
    <property type="evidence" value="ECO:0007669"/>
    <property type="project" value="InterPro"/>
</dbReference>
<evidence type="ECO:0000256" key="1">
    <source>
        <dbReference type="ARBA" id="ARBA00022723"/>
    </source>
</evidence>
<accession>A0AAV8Z1J5</accession>
<dbReference type="PANTHER" id="PTHR24379">
    <property type="entry name" value="KRAB AND ZINC FINGER DOMAIN-CONTAINING"/>
    <property type="match status" value="1"/>
</dbReference>
<keyword evidence="1" id="KW-0479">Metal-binding</keyword>
<feature type="domain" description="C2H2-type" evidence="8">
    <location>
        <begin position="453"/>
        <end position="480"/>
    </location>
</feature>
<keyword evidence="10" id="KW-1185">Reference proteome</keyword>
<feature type="domain" description="C2H2-type" evidence="8">
    <location>
        <begin position="575"/>
        <end position="602"/>
    </location>
</feature>
<organism evidence="9 10">
    <name type="scientific">Aromia moschata</name>
    <dbReference type="NCBI Taxonomy" id="1265417"/>
    <lineage>
        <taxon>Eukaryota</taxon>
        <taxon>Metazoa</taxon>
        <taxon>Ecdysozoa</taxon>
        <taxon>Arthropoda</taxon>
        <taxon>Hexapoda</taxon>
        <taxon>Insecta</taxon>
        <taxon>Pterygota</taxon>
        <taxon>Neoptera</taxon>
        <taxon>Endopterygota</taxon>
        <taxon>Coleoptera</taxon>
        <taxon>Polyphaga</taxon>
        <taxon>Cucujiformia</taxon>
        <taxon>Chrysomeloidea</taxon>
        <taxon>Cerambycidae</taxon>
        <taxon>Cerambycinae</taxon>
        <taxon>Callichromatini</taxon>
        <taxon>Aromia</taxon>
    </lineage>
</organism>
<reference evidence="9" key="1">
    <citation type="journal article" date="2023" name="Insect Mol. Biol.">
        <title>Genome sequencing provides insights into the evolution of gene families encoding plant cell wall-degrading enzymes in longhorned beetles.</title>
        <authorList>
            <person name="Shin N.R."/>
            <person name="Okamura Y."/>
            <person name="Kirsch R."/>
            <person name="Pauchet Y."/>
        </authorList>
    </citation>
    <scope>NUCLEOTIDE SEQUENCE</scope>
    <source>
        <strain evidence="9">AMC_N1</strain>
    </source>
</reference>
<keyword evidence="6" id="KW-0175">Coiled coil</keyword>
<feature type="compositionally biased region" description="Basic residues" evidence="7">
    <location>
        <begin position="603"/>
        <end position="613"/>
    </location>
</feature>
<keyword evidence="4" id="KW-0862">Zinc</keyword>
<keyword evidence="2" id="KW-0677">Repeat</keyword>
<gene>
    <name evidence="9" type="ORF">NQ318_001904</name>
</gene>